<dbReference type="SUPFAM" id="SSF52949">
    <property type="entry name" value="Macro domain-like"/>
    <property type="match status" value="1"/>
</dbReference>
<evidence type="ECO:0000256" key="7">
    <source>
        <dbReference type="ARBA" id="ARBA00022438"/>
    </source>
</evidence>
<comment type="function">
    <text evidence="17">Cytosolic metallopeptidase that catalyzes the removal of unsubstituted N-terminal hydrophobic amino acids from various peptides. The presence of Zn(2+) ions is essential for the peptidase activity, and the association with other cofactors can modulate the substrate spectificity of the enzyme. For instance, in the presence of Mn(2+), it displays a specific Cys-Gly hydrolyzing activity of Cys-Gly-S-conjugates. Involved in the metabolism of glutathione and in the degradation of glutathione S-conjugates, which may play a role in the control of the cell redox status.</text>
</comment>
<comment type="catalytic activity">
    <reaction evidence="18">
        <text>S-benzyl-L-cysteinylglycine + H2O = S-benzyl-L-cysteine + glycine</text>
        <dbReference type="Rhea" id="RHEA:62568"/>
        <dbReference type="ChEBI" id="CHEBI:15377"/>
        <dbReference type="ChEBI" id="CHEBI:57305"/>
        <dbReference type="ChEBI" id="CHEBI:145802"/>
        <dbReference type="ChEBI" id="CHEBI:145803"/>
    </reaction>
    <physiologicalReaction direction="left-to-right" evidence="18">
        <dbReference type="Rhea" id="RHEA:62569"/>
    </physiologicalReaction>
</comment>
<organism evidence="21">
    <name type="scientific">Phallusia mammillata</name>
    <dbReference type="NCBI Taxonomy" id="59560"/>
    <lineage>
        <taxon>Eukaryota</taxon>
        <taxon>Metazoa</taxon>
        <taxon>Chordata</taxon>
        <taxon>Tunicata</taxon>
        <taxon>Ascidiacea</taxon>
        <taxon>Phlebobranchia</taxon>
        <taxon>Ascidiidae</taxon>
        <taxon>Phallusia</taxon>
    </lineage>
</organism>
<name>A0A6F9DJK3_9ASCI</name>
<dbReference type="PANTHER" id="PTHR11963">
    <property type="entry name" value="LEUCINE AMINOPEPTIDASE-RELATED"/>
    <property type="match status" value="1"/>
</dbReference>
<dbReference type="PANTHER" id="PTHR11963:SF23">
    <property type="entry name" value="CYTOSOL AMINOPEPTIDASE"/>
    <property type="match status" value="1"/>
</dbReference>
<dbReference type="CDD" id="cd00433">
    <property type="entry name" value="Peptidase_M17"/>
    <property type="match status" value="1"/>
</dbReference>
<comment type="catalytic activity">
    <reaction evidence="19">
        <text>L-cysteinylglycine + H2O = L-cysteine + glycine</text>
        <dbReference type="Rhea" id="RHEA:28783"/>
        <dbReference type="ChEBI" id="CHEBI:15377"/>
        <dbReference type="ChEBI" id="CHEBI:35235"/>
        <dbReference type="ChEBI" id="CHEBI:57305"/>
        <dbReference type="ChEBI" id="CHEBI:61694"/>
    </reaction>
    <physiologicalReaction direction="left-to-right" evidence="19">
        <dbReference type="Rhea" id="RHEA:28784"/>
    </physiologicalReaction>
</comment>
<dbReference type="AlphaFoldDB" id="A0A6F9DJK3"/>
<dbReference type="Gene3D" id="3.40.630.10">
    <property type="entry name" value="Zn peptidases"/>
    <property type="match status" value="1"/>
</dbReference>
<dbReference type="InterPro" id="IPR000819">
    <property type="entry name" value="Peptidase_M17_C"/>
</dbReference>
<proteinExistence type="evidence at transcript level"/>
<evidence type="ECO:0000256" key="8">
    <source>
        <dbReference type="ARBA" id="ARBA00022670"/>
    </source>
</evidence>
<evidence type="ECO:0000256" key="17">
    <source>
        <dbReference type="ARBA" id="ARBA00045966"/>
    </source>
</evidence>
<dbReference type="EC" id="3.4.11.5" evidence="5"/>
<dbReference type="PROSITE" id="PS00631">
    <property type="entry name" value="CYTOSOL_AP"/>
    <property type="match status" value="1"/>
</dbReference>
<feature type="domain" description="Cytosol aminopeptidase" evidence="20">
    <location>
        <begin position="353"/>
        <end position="360"/>
    </location>
</feature>
<keyword evidence="9" id="KW-0378">Hydrolase</keyword>
<dbReference type="GO" id="GO:0030145">
    <property type="term" value="F:manganese ion binding"/>
    <property type="evidence" value="ECO:0007669"/>
    <property type="project" value="InterPro"/>
</dbReference>
<evidence type="ECO:0000256" key="3">
    <source>
        <dbReference type="ARBA" id="ARBA00009528"/>
    </source>
</evidence>
<dbReference type="Gene3D" id="3.40.220.10">
    <property type="entry name" value="Leucine Aminopeptidase, subunit E, domain 1"/>
    <property type="match status" value="1"/>
</dbReference>
<dbReference type="EC" id="3.4.13.23" evidence="11"/>
<protein>
    <recommendedName>
        <fullName evidence="6">Cytosol aminopeptidase</fullName>
        <ecNumber evidence="4">3.4.11.1</ecNumber>
        <ecNumber evidence="5">3.4.11.5</ecNumber>
        <ecNumber evidence="11">3.4.13.23</ecNumber>
    </recommendedName>
    <alternativeName>
        <fullName evidence="14">Cysteinylglycine-S-conjugate dipeptidase</fullName>
    </alternativeName>
    <alternativeName>
        <fullName evidence="15">Leucine aminopeptidase 3</fullName>
    </alternativeName>
    <alternativeName>
        <fullName evidence="16">Leucyl aminopeptidase</fullName>
    </alternativeName>
    <alternativeName>
        <fullName evidence="13">Proline aminopeptidase</fullName>
    </alternativeName>
    <alternativeName>
        <fullName evidence="12">Prolyl aminopeptidase</fullName>
    </alternativeName>
</protein>
<dbReference type="SUPFAM" id="SSF53187">
    <property type="entry name" value="Zn-dependent exopeptidases"/>
    <property type="match status" value="1"/>
</dbReference>
<dbReference type="Pfam" id="PF02789">
    <property type="entry name" value="Peptidase_M17_N"/>
    <property type="match status" value="1"/>
</dbReference>
<evidence type="ECO:0000256" key="14">
    <source>
        <dbReference type="ARBA" id="ARBA00030997"/>
    </source>
</evidence>
<dbReference type="Pfam" id="PF00883">
    <property type="entry name" value="Peptidase_M17"/>
    <property type="match status" value="1"/>
</dbReference>
<comment type="catalytic activity">
    <reaction evidence="2">
        <text>Release of N-terminal proline from a peptide.</text>
        <dbReference type="EC" id="3.4.11.5"/>
    </reaction>
</comment>
<evidence type="ECO:0000256" key="18">
    <source>
        <dbReference type="ARBA" id="ARBA00047881"/>
    </source>
</evidence>
<comment type="similarity">
    <text evidence="3">Belongs to the peptidase M17 family.</text>
</comment>
<dbReference type="InterPro" id="IPR011356">
    <property type="entry name" value="Leucine_aapep/pepB"/>
</dbReference>
<keyword evidence="7 21" id="KW-0031">Aminopeptidase</keyword>
<dbReference type="InterPro" id="IPR008283">
    <property type="entry name" value="Peptidase_M17_N"/>
</dbReference>
<accession>A0A6F9DJK3</accession>
<evidence type="ECO:0000256" key="15">
    <source>
        <dbReference type="ARBA" id="ARBA00031564"/>
    </source>
</evidence>
<dbReference type="HAMAP" id="MF_00181">
    <property type="entry name" value="Cytosol_peptidase_M17"/>
    <property type="match status" value="1"/>
</dbReference>
<dbReference type="InterPro" id="IPR043472">
    <property type="entry name" value="Macro_dom-like"/>
</dbReference>
<dbReference type="EMBL" id="LR787519">
    <property type="protein sequence ID" value="CAB3263381.1"/>
    <property type="molecule type" value="mRNA"/>
</dbReference>
<dbReference type="GO" id="GO:0005737">
    <property type="term" value="C:cytoplasm"/>
    <property type="evidence" value="ECO:0007669"/>
    <property type="project" value="InterPro"/>
</dbReference>
<evidence type="ECO:0000256" key="12">
    <source>
        <dbReference type="ARBA" id="ARBA00029605"/>
    </source>
</evidence>
<dbReference type="InterPro" id="IPR023042">
    <property type="entry name" value="Peptidase_M17_leu_NH2_pept"/>
</dbReference>
<reference evidence="21" key="1">
    <citation type="submission" date="2020-04" db="EMBL/GenBank/DDBJ databases">
        <authorList>
            <person name="Neveu A P."/>
        </authorList>
    </citation>
    <scope>NUCLEOTIDE SEQUENCE</scope>
    <source>
        <tissue evidence="21">Whole embryo</tissue>
    </source>
</reference>
<keyword evidence="8" id="KW-0645">Protease</keyword>
<evidence type="ECO:0000256" key="19">
    <source>
        <dbReference type="ARBA" id="ARBA00049107"/>
    </source>
</evidence>
<evidence type="ECO:0000256" key="2">
    <source>
        <dbReference type="ARBA" id="ARBA00001585"/>
    </source>
</evidence>
<evidence type="ECO:0000256" key="6">
    <source>
        <dbReference type="ARBA" id="ARBA00014190"/>
    </source>
</evidence>
<evidence type="ECO:0000313" key="21">
    <source>
        <dbReference type="EMBL" id="CAB3263381.1"/>
    </source>
</evidence>
<evidence type="ECO:0000256" key="13">
    <source>
        <dbReference type="ARBA" id="ARBA00030930"/>
    </source>
</evidence>
<dbReference type="EC" id="3.4.11.1" evidence="4"/>
<evidence type="ECO:0000256" key="9">
    <source>
        <dbReference type="ARBA" id="ARBA00022801"/>
    </source>
</evidence>
<evidence type="ECO:0000256" key="11">
    <source>
        <dbReference type="ARBA" id="ARBA00023625"/>
    </source>
</evidence>
<evidence type="ECO:0000256" key="5">
    <source>
        <dbReference type="ARBA" id="ARBA00012568"/>
    </source>
</evidence>
<comment type="catalytic activity">
    <reaction evidence="10">
        <text>an S-substituted L-cysteinylglycine + H2O = an S-substituted L-cysteine + glycine</text>
        <dbReference type="Rhea" id="RHEA:60444"/>
        <dbReference type="ChEBI" id="CHEBI:15377"/>
        <dbReference type="ChEBI" id="CHEBI:57305"/>
        <dbReference type="ChEBI" id="CHEBI:58717"/>
        <dbReference type="ChEBI" id="CHEBI:143103"/>
        <dbReference type="EC" id="3.4.13.23"/>
    </reaction>
    <physiologicalReaction direction="left-to-right" evidence="10">
        <dbReference type="Rhea" id="RHEA:60445"/>
    </physiologicalReaction>
</comment>
<evidence type="ECO:0000256" key="4">
    <source>
        <dbReference type="ARBA" id="ARBA00012565"/>
    </source>
</evidence>
<evidence type="ECO:0000256" key="1">
    <source>
        <dbReference type="ARBA" id="ARBA00000135"/>
    </source>
</evidence>
<gene>
    <name evidence="21" type="primary">Lap3-001</name>
</gene>
<sequence>MMNSRYAVLRRKWKTLRFTDYMSTSAVHHKDGLLLGVYTQEKNDECDIGTSFFKELDTQWKNKLSSVLKHAGKIKCGSAKVFYDVVHEYPIISVVGLGSKAAAINGLECIDEKSDNIRLATAAGIKSFVDMGIDKVVVDITERPNAAAEGAYLAAWNYKESERKKLPQDIEPAQKDPAWDEGKVYAECQNFARHLMESPSNLMTPSLFADTVLHAFEKENCTVEIFEQDWIEKQNMQAFLSVAKGSAEEPRFMKITYKSPSANALNPLILVGKGVTFDSGGISIKPSQAMDEMRADMGGAATVASAVLAAAKLNLNVHVIGLIPLCENMPSSTSCKPGDVVVARNGSSIQIDNTDAEGRLLLADALNYAQDLNPSAVIDVATLTGGIIVALGGAASGVFSNDDVLWKQLQKAAMCTGDRVWRMPLFKFYSKQVKPAQLADINNVGSGGRAGAACTAAAFLHHFIKSDTKWMHLDIASTMKSNEKDCPYLGKGMSGRPTRTLVKFMYNYTQS</sequence>
<evidence type="ECO:0000259" key="20">
    <source>
        <dbReference type="PROSITE" id="PS00631"/>
    </source>
</evidence>
<dbReference type="GO" id="GO:0070006">
    <property type="term" value="F:metalloaminopeptidase activity"/>
    <property type="evidence" value="ECO:0007669"/>
    <property type="project" value="InterPro"/>
</dbReference>
<dbReference type="GO" id="GO:0006508">
    <property type="term" value="P:proteolysis"/>
    <property type="evidence" value="ECO:0007669"/>
    <property type="project" value="UniProtKB-KW"/>
</dbReference>
<dbReference type="PRINTS" id="PR00481">
    <property type="entry name" value="LAMNOPPTDASE"/>
</dbReference>
<comment type="catalytic activity">
    <reaction evidence="1">
        <text>Release of an N-terminal amino acid, Xaa-|-Yaa-, in which Xaa is preferably Leu, but may be other amino acids including Pro although not Arg or Lys, and Yaa may be Pro. Amino acid amides and methyl esters are also readily hydrolyzed, but rates on arylamides are exceedingly low.</text>
        <dbReference type="EC" id="3.4.11.1"/>
    </reaction>
</comment>
<evidence type="ECO:0000256" key="16">
    <source>
        <dbReference type="ARBA" id="ARBA00033172"/>
    </source>
</evidence>
<evidence type="ECO:0000256" key="10">
    <source>
        <dbReference type="ARBA" id="ARBA00023511"/>
    </source>
</evidence>